<organism evidence="5 6">
    <name type="scientific">Smittium mucronatum</name>
    <dbReference type="NCBI Taxonomy" id="133383"/>
    <lineage>
        <taxon>Eukaryota</taxon>
        <taxon>Fungi</taxon>
        <taxon>Fungi incertae sedis</taxon>
        <taxon>Zoopagomycota</taxon>
        <taxon>Kickxellomycotina</taxon>
        <taxon>Harpellomycetes</taxon>
        <taxon>Harpellales</taxon>
        <taxon>Legeriomycetaceae</taxon>
        <taxon>Smittium</taxon>
    </lineage>
</organism>
<evidence type="ECO:0000256" key="2">
    <source>
        <dbReference type="RuleBase" id="RU000384"/>
    </source>
</evidence>
<evidence type="ECO:0000313" key="6">
    <source>
        <dbReference type="Proteomes" id="UP000187455"/>
    </source>
</evidence>
<dbReference type="Proteomes" id="UP000187455">
    <property type="component" value="Unassembled WGS sequence"/>
</dbReference>
<dbReference type="Pfam" id="PF18318">
    <property type="entry name" value="Gln-synt_C-ter"/>
    <property type="match status" value="1"/>
</dbReference>
<dbReference type="Pfam" id="PF12437">
    <property type="entry name" value="GSIII_N"/>
    <property type="match status" value="1"/>
</dbReference>
<reference evidence="5 6" key="1">
    <citation type="journal article" date="2016" name="Mol. Biol. Evol.">
        <title>Genome-Wide Survey of Gut Fungi (Harpellales) Reveals the First Horizontally Transferred Ubiquitin Gene from a Mosquito Host.</title>
        <authorList>
            <person name="Wang Y."/>
            <person name="White M.M."/>
            <person name="Kvist S."/>
            <person name="Moncalvo J.M."/>
        </authorList>
    </citation>
    <scope>NUCLEOTIDE SEQUENCE [LARGE SCALE GENOMIC DNA]</scope>
    <source>
        <strain evidence="5 6">ALG-7-W6</strain>
    </source>
</reference>
<feature type="domain" description="GS beta-grasp" evidence="3">
    <location>
        <begin position="92"/>
        <end position="193"/>
    </location>
</feature>
<protein>
    <submittedName>
        <fullName evidence="5">Type-3 glutamine synthetase</fullName>
    </submittedName>
</protein>
<dbReference type="AlphaFoldDB" id="A0A1R0GVP2"/>
<dbReference type="InterPro" id="IPR052725">
    <property type="entry name" value="GS_Type-3"/>
</dbReference>
<dbReference type="PANTHER" id="PTHR42974:SF1">
    <property type="entry name" value="TYPE-3 GLUTAMINE SYNTHETASE"/>
    <property type="match status" value="1"/>
</dbReference>
<dbReference type="InterPro" id="IPR008146">
    <property type="entry name" value="Gln_synth_cat_dom"/>
</dbReference>
<dbReference type="Pfam" id="PF00120">
    <property type="entry name" value="Gln-synt_C"/>
    <property type="match status" value="1"/>
</dbReference>
<dbReference type="Gene3D" id="1.20.120.1560">
    <property type="match status" value="1"/>
</dbReference>
<dbReference type="InterPro" id="IPR008147">
    <property type="entry name" value="Gln_synt_N"/>
</dbReference>
<dbReference type="GO" id="GO:0004356">
    <property type="term" value="F:glutamine synthetase activity"/>
    <property type="evidence" value="ECO:0007669"/>
    <property type="project" value="InterPro"/>
</dbReference>
<dbReference type="PROSITE" id="PS51986">
    <property type="entry name" value="GS_BETA_GRASP"/>
    <property type="match status" value="1"/>
</dbReference>
<dbReference type="InterPro" id="IPR027303">
    <property type="entry name" value="Gln_synth_gly_rich_site"/>
</dbReference>
<feature type="domain" description="GS catalytic" evidence="4">
    <location>
        <begin position="198"/>
        <end position="645"/>
    </location>
</feature>
<accession>A0A1R0GVP2</accession>
<dbReference type="STRING" id="133383.A0A1R0GVP2"/>
<gene>
    <name evidence="5" type="ORF">AYI68_g4960</name>
</gene>
<dbReference type="Gene3D" id="3.30.590.10">
    <property type="entry name" value="Glutamine synthetase/guanido kinase, catalytic domain"/>
    <property type="match status" value="1"/>
</dbReference>
<dbReference type="SUPFAM" id="SSF55931">
    <property type="entry name" value="Glutamine synthetase/guanido kinase"/>
    <property type="match status" value="1"/>
</dbReference>
<dbReference type="InterPro" id="IPR022147">
    <property type="entry name" value="GSIII_N"/>
</dbReference>
<dbReference type="EMBL" id="LSSL01002952">
    <property type="protein sequence ID" value="OLY80937.1"/>
    <property type="molecule type" value="Genomic_DNA"/>
</dbReference>
<dbReference type="SMART" id="SM01230">
    <property type="entry name" value="Gln-synt_C"/>
    <property type="match status" value="1"/>
</dbReference>
<evidence type="ECO:0000259" key="3">
    <source>
        <dbReference type="PROSITE" id="PS51986"/>
    </source>
</evidence>
<comment type="caution">
    <text evidence="5">The sequence shown here is derived from an EMBL/GenBank/DDBJ whole genome shotgun (WGS) entry which is preliminary data.</text>
</comment>
<dbReference type="OrthoDB" id="415358at2759"/>
<dbReference type="InterPro" id="IPR040577">
    <property type="entry name" value="Gln-synt_C"/>
</dbReference>
<dbReference type="PROSITE" id="PS51987">
    <property type="entry name" value="GS_CATALYTIC"/>
    <property type="match status" value="1"/>
</dbReference>
<dbReference type="PANTHER" id="PTHR42974">
    <property type="entry name" value="GLUTAMINE SYNTHETASE"/>
    <property type="match status" value="1"/>
</dbReference>
<evidence type="ECO:0000313" key="5">
    <source>
        <dbReference type="EMBL" id="OLY80937.1"/>
    </source>
</evidence>
<dbReference type="PROSITE" id="PS00181">
    <property type="entry name" value="GLNA_ATP"/>
    <property type="match status" value="1"/>
</dbReference>
<name>A0A1R0GVP2_9FUNG</name>
<dbReference type="GO" id="GO:0006542">
    <property type="term" value="P:glutamine biosynthetic process"/>
    <property type="evidence" value="ECO:0007669"/>
    <property type="project" value="InterPro"/>
</dbReference>
<dbReference type="InterPro" id="IPR014746">
    <property type="entry name" value="Gln_synth/guanido_kin_cat_dom"/>
</dbReference>
<keyword evidence="6" id="KW-1185">Reference proteome</keyword>
<sequence>MSSSSRTNALIGSFNRSKPVVEYPRRADGRFVYPSEIFGENVFSLKMMAKSLPKPVFTAFLKQRRGRQVLDKTTADAIAHAVRVWAMDRGATHFTHWFQPQTGSTAEKHDAFLTIVGLSMPSGEEAVAIDAFSGSQLLQSEPDASSFPSGGMRTTFEARGYTIWDTSSPMFVQKGPHGTKTLYIPSCFISYNGEALDEKTILLRSTEAIARATHDLLSLIEPEVHVNHVVSTLGVEQEFFIVDRSLYTLRPDLKIAGRSLVGNLPPRHQQLEDHYFGRMPSRVLEMLSEFELEAIRLGIPVKTRHNEVGPGQFEIAPSFEESSIAVDHNLITMELLHKVSHRHGLRVLFHEKPFKGVNGSGKHCNWSLSTDRGENLLDPTVRPENNYRFLIVLLCILRGVYEYGPLLRASIACLANEHRLGAHEAPPGIISVFLGSQLNEVLDSIEENRPLKNFSVPQFQSIKVGGTKLDLKVAQLPVIARDLTDRNRTSPFAFTGNKFEFRALGSKSSPSFPVVVINCIVASAMIQMAADLKAVMGDKPRLTVDDKLKVIREWIAYTKPIRFEGNNYRQEWIDEANRRGLPNISKSPDAFAYLIKDKYKEVLTNTLHVFQPDELEARFNIMHERYVKDLIIEGTTLKEMVLQKILPAVFAYRKSLAESASSLTSLGCDASPELAVLSKISKAVVDLQENTSILGRDLVVVETQRPHDTLDNEKLSYVARELIFTAIERVRADCDYLEDQTPDSLWPFPKYTELLLTL</sequence>
<comment type="similarity">
    <text evidence="1 2">Belongs to the glutamine synthetase family.</text>
</comment>
<evidence type="ECO:0000259" key="4">
    <source>
        <dbReference type="PROSITE" id="PS51987"/>
    </source>
</evidence>
<evidence type="ECO:0000256" key="1">
    <source>
        <dbReference type="PROSITE-ProRule" id="PRU01330"/>
    </source>
</evidence>
<proteinExistence type="inferred from homology"/>